<name>A0A3P7NSI7_DIBLA</name>
<accession>A0A3P7NSI7</accession>
<protein>
    <submittedName>
        <fullName evidence="1">Uncharacterized protein</fullName>
    </submittedName>
</protein>
<sequence>MAILYGSSTVVNYFGTFNLPGTFTVTAILRERRDDALGAELLRTATVLVIKKLEGVHVLQEGFTAKMEANITLSAHSGKQ</sequence>
<gene>
    <name evidence="1" type="ORF">DILT_LOCUS18169</name>
</gene>
<organism evidence="1 2">
    <name type="scientific">Dibothriocephalus latus</name>
    <name type="common">Fish tapeworm</name>
    <name type="synonym">Diphyllobothrium latum</name>
    <dbReference type="NCBI Taxonomy" id="60516"/>
    <lineage>
        <taxon>Eukaryota</taxon>
        <taxon>Metazoa</taxon>
        <taxon>Spiralia</taxon>
        <taxon>Lophotrochozoa</taxon>
        <taxon>Platyhelminthes</taxon>
        <taxon>Cestoda</taxon>
        <taxon>Eucestoda</taxon>
        <taxon>Diphyllobothriidea</taxon>
        <taxon>Diphyllobothriidae</taxon>
        <taxon>Dibothriocephalus</taxon>
    </lineage>
</organism>
<reference evidence="1 2" key="1">
    <citation type="submission" date="2018-11" db="EMBL/GenBank/DDBJ databases">
        <authorList>
            <consortium name="Pathogen Informatics"/>
        </authorList>
    </citation>
    <scope>NUCLEOTIDE SEQUENCE [LARGE SCALE GENOMIC DNA]</scope>
</reference>
<dbReference type="Proteomes" id="UP000281553">
    <property type="component" value="Unassembled WGS sequence"/>
</dbReference>
<evidence type="ECO:0000313" key="1">
    <source>
        <dbReference type="EMBL" id="VDN40193.1"/>
    </source>
</evidence>
<proteinExistence type="predicted"/>
<keyword evidence="2" id="KW-1185">Reference proteome</keyword>
<dbReference type="AlphaFoldDB" id="A0A3P7NSI7"/>
<dbReference type="EMBL" id="UYRU01097903">
    <property type="protein sequence ID" value="VDN40193.1"/>
    <property type="molecule type" value="Genomic_DNA"/>
</dbReference>
<evidence type="ECO:0000313" key="2">
    <source>
        <dbReference type="Proteomes" id="UP000281553"/>
    </source>
</evidence>